<dbReference type="PANTHER" id="PTHR46066">
    <property type="entry name" value="CHITINASE DOMAIN-CONTAINING PROTEIN 1 FAMILY MEMBER"/>
    <property type="match status" value="1"/>
</dbReference>
<keyword evidence="5" id="KW-1185">Reference proteome</keyword>
<dbReference type="SUPFAM" id="SSF51445">
    <property type="entry name" value="(Trans)glycosidases"/>
    <property type="match status" value="1"/>
</dbReference>
<dbReference type="InterPro" id="IPR029070">
    <property type="entry name" value="Chitinase_insertion_sf"/>
</dbReference>
<dbReference type="Gene3D" id="3.20.20.80">
    <property type="entry name" value="Glycosidases"/>
    <property type="match status" value="1"/>
</dbReference>
<organism evidence="4 5">
    <name type="scientific">Dictyocaulus viviparus</name>
    <name type="common">Bovine lungworm</name>
    <dbReference type="NCBI Taxonomy" id="29172"/>
    <lineage>
        <taxon>Eukaryota</taxon>
        <taxon>Metazoa</taxon>
        <taxon>Ecdysozoa</taxon>
        <taxon>Nematoda</taxon>
        <taxon>Chromadorea</taxon>
        <taxon>Rhabditida</taxon>
        <taxon>Rhabditina</taxon>
        <taxon>Rhabditomorpha</taxon>
        <taxon>Strongyloidea</taxon>
        <taxon>Metastrongylidae</taxon>
        <taxon>Dictyocaulus</taxon>
    </lineage>
</organism>
<comment type="similarity">
    <text evidence="1">Belongs to the glycosyl hydrolase 18 family.</text>
</comment>
<dbReference type="Gene3D" id="3.10.50.10">
    <property type="match status" value="1"/>
</dbReference>
<evidence type="ECO:0000313" key="4">
    <source>
        <dbReference type="EMBL" id="KJH41479.1"/>
    </source>
</evidence>
<protein>
    <recommendedName>
        <fullName evidence="2">Chitinase domain-containing protein 1</fullName>
    </recommendedName>
</protein>
<dbReference type="OrthoDB" id="10254444at2759"/>
<reference evidence="5" key="2">
    <citation type="journal article" date="2016" name="Sci. Rep.">
        <title>Dictyocaulus viviparus genome, variome and transcriptome elucidate lungworm biology and support future intervention.</title>
        <authorList>
            <person name="McNulty S.N."/>
            <person name="Strube C."/>
            <person name="Rosa B.A."/>
            <person name="Martin J.C."/>
            <person name="Tyagi R."/>
            <person name="Choi Y.J."/>
            <person name="Wang Q."/>
            <person name="Hallsworth Pepin K."/>
            <person name="Zhang X."/>
            <person name="Ozersky P."/>
            <person name="Wilson R.K."/>
            <person name="Sternberg P.W."/>
            <person name="Gasser R.B."/>
            <person name="Mitreva M."/>
        </authorList>
    </citation>
    <scope>NUCLEOTIDE SEQUENCE [LARGE SCALE GENOMIC DNA]</scope>
    <source>
        <strain evidence="5">HannoverDv2000</strain>
    </source>
</reference>
<reference evidence="4 5" key="1">
    <citation type="submission" date="2013-11" db="EMBL/GenBank/DDBJ databases">
        <title>Draft genome of the bovine lungworm Dictyocaulus viviparus.</title>
        <authorList>
            <person name="Mitreva M."/>
        </authorList>
    </citation>
    <scope>NUCLEOTIDE SEQUENCE [LARGE SCALE GENOMIC DNA]</scope>
    <source>
        <strain evidence="4 5">HannoverDv2000</strain>
    </source>
</reference>
<dbReference type="Pfam" id="PF00704">
    <property type="entry name" value="Glyco_hydro_18"/>
    <property type="match status" value="1"/>
</dbReference>
<name>A0A0D8XCU8_DICVI</name>
<dbReference type="GO" id="GO:0005975">
    <property type="term" value="P:carbohydrate metabolic process"/>
    <property type="evidence" value="ECO:0007669"/>
    <property type="project" value="InterPro"/>
</dbReference>
<dbReference type="PANTHER" id="PTHR46066:SF2">
    <property type="entry name" value="CHITINASE DOMAIN-CONTAINING PROTEIN 1"/>
    <property type="match status" value="1"/>
</dbReference>
<evidence type="ECO:0000256" key="1">
    <source>
        <dbReference type="ARBA" id="ARBA00009336"/>
    </source>
</evidence>
<evidence type="ECO:0000259" key="3">
    <source>
        <dbReference type="PROSITE" id="PS51910"/>
    </source>
</evidence>
<dbReference type="InterPro" id="IPR001223">
    <property type="entry name" value="Glyco_hydro18_cat"/>
</dbReference>
<gene>
    <name evidence="4" type="ORF">DICVIV_12543</name>
</gene>
<dbReference type="EMBL" id="KN716816">
    <property type="protein sequence ID" value="KJH41479.1"/>
    <property type="molecule type" value="Genomic_DNA"/>
</dbReference>
<dbReference type="GO" id="GO:0012505">
    <property type="term" value="C:endomembrane system"/>
    <property type="evidence" value="ECO:0007669"/>
    <property type="project" value="TreeGrafter"/>
</dbReference>
<dbReference type="InterPro" id="IPR017853">
    <property type="entry name" value="GH"/>
</dbReference>
<dbReference type="Proteomes" id="UP000053766">
    <property type="component" value="Unassembled WGS sequence"/>
</dbReference>
<dbReference type="GO" id="GO:0070492">
    <property type="term" value="F:oligosaccharide binding"/>
    <property type="evidence" value="ECO:0007669"/>
    <property type="project" value="TreeGrafter"/>
</dbReference>
<evidence type="ECO:0000256" key="2">
    <source>
        <dbReference type="ARBA" id="ARBA00040976"/>
    </source>
</evidence>
<accession>A0A0D8XCU8</accession>
<dbReference type="AlphaFoldDB" id="A0A0D8XCU8"/>
<dbReference type="STRING" id="29172.A0A0D8XCU8"/>
<feature type="domain" description="GH18" evidence="3">
    <location>
        <begin position="1"/>
        <end position="263"/>
    </location>
</feature>
<evidence type="ECO:0000313" key="5">
    <source>
        <dbReference type="Proteomes" id="UP000053766"/>
    </source>
</evidence>
<sequence length="263" mass="30667">MLIVEWVEEIRKNNSNLKIVPRILFDDWSPEHLSQFLQNETWMNRCLLDLLNLLTRNRFDGAVVELWSNVMIHTRGEAVNLLIEMMNSWAATFHKRNKEFIVPVGPPLSSNNDLTGMFTPSHFNALSRHVDYIQIMTYDFPALGVSAVAPYDWVEQSIMALVDPRTDLASHLMLGLNHYGYEYINNKVQAVDFKYYLKRLKQEDTKLEWDNRAKEHFLKTSDSIIYYPSLTSIELRLNLARKYGIGVGIWDFGQGLNYFSQLL</sequence>
<proteinExistence type="inferred from homology"/>
<dbReference type="PROSITE" id="PS51910">
    <property type="entry name" value="GH18_2"/>
    <property type="match status" value="1"/>
</dbReference>